<dbReference type="OrthoDB" id="7477935at2759"/>
<evidence type="ECO:0000313" key="1">
    <source>
        <dbReference type="EMBL" id="GBP03566.1"/>
    </source>
</evidence>
<dbReference type="Proteomes" id="UP000299102">
    <property type="component" value="Unassembled WGS sequence"/>
</dbReference>
<proteinExistence type="predicted"/>
<accession>A0A4C1SNS7</accession>
<reference evidence="1 2" key="1">
    <citation type="journal article" date="2019" name="Commun. Biol.">
        <title>The bagworm genome reveals a unique fibroin gene that provides high tensile strength.</title>
        <authorList>
            <person name="Kono N."/>
            <person name="Nakamura H."/>
            <person name="Ohtoshi R."/>
            <person name="Tomita M."/>
            <person name="Numata K."/>
            <person name="Arakawa K."/>
        </authorList>
    </citation>
    <scope>NUCLEOTIDE SEQUENCE [LARGE SCALE GENOMIC DNA]</scope>
</reference>
<name>A0A4C1SNS7_EUMVA</name>
<dbReference type="AlphaFoldDB" id="A0A4C1SNS7"/>
<dbReference type="EMBL" id="BGZK01000010">
    <property type="protein sequence ID" value="GBP03566.1"/>
    <property type="molecule type" value="Genomic_DNA"/>
</dbReference>
<protein>
    <submittedName>
        <fullName evidence="1">Uncharacterized protein</fullName>
    </submittedName>
</protein>
<keyword evidence="2" id="KW-1185">Reference proteome</keyword>
<comment type="caution">
    <text evidence="1">The sequence shown here is derived from an EMBL/GenBank/DDBJ whole genome shotgun (WGS) entry which is preliminary data.</text>
</comment>
<organism evidence="1 2">
    <name type="scientific">Eumeta variegata</name>
    <name type="common">Bagworm moth</name>
    <name type="synonym">Eumeta japonica</name>
    <dbReference type="NCBI Taxonomy" id="151549"/>
    <lineage>
        <taxon>Eukaryota</taxon>
        <taxon>Metazoa</taxon>
        <taxon>Ecdysozoa</taxon>
        <taxon>Arthropoda</taxon>
        <taxon>Hexapoda</taxon>
        <taxon>Insecta</taxon>
        <taxon>Pterygota</taxon>
        <taxon>Neoptera</taxon>
        <taxon>Endopterygota</taxon>
        <taxon>Lepidoptera</taxon>
        <taxon>Glossata</taxon>
        <taxon>Ditrysia</taxon>
        <taxon>Tineoidea</taxon>
        <taxon>Psychidae</taxon>
        <taxon>Oiketicinae</taxon>
        <taxon>Eumeta</taxon>
    </lineage>
</organism>
<gene>
    <name evidence="1" type="ORF">EVAR_101880_1</name>
</gene>
<evidence type="ECO:0000313" key="2">
    <source>
        <dbReference type="Proteomes" id="UP000299102"/>
    </source>
</evidence>
<sequence>MGRNGHWKSEVEISTTYFLLFFAQCLRLALLPCLPGIIAEGTSSEVDKIKLILVHRLVDTEDPEEMEKHKIEQFLEYVVSRPYRYRIWRVLDVNEPSTQLIDGPLQVRVYALHDLLYVMYIAASSVKSMSWTEPNEGCGMLSVYVGYRTGKKVQLASALGLMGYLVGCDFVSEHKMHIVNAIINDMYNMI</sequence>